<proteinExistence type="predicted"/>
<feature type="compositionally biased region" description="Basic and acidic residues" evidence="1">
    <location>
        <begin position="1"/>
        <end position="20"/>
    </location>
</feature>
<organism evidence="2 3">
    <name type="scientific">Ceratodon purpureus</name>
    <name type="common">Fire moss</name>
    <name type="synonym">Dicranum purpureum</name>
    <dbReference type="NCBI Taxonomy" id="3225"/>
    <lineage>
        <taxon>Eukaryota</taxon>
        <taxon>Viridiplantae</taxon>
        <taxon>Streptophyta</taxon>
        <taxon>Embryophyta</taxon>
        <taxon>Bryophyta</taxon>
        <taxon>Bryophytina</taxon>
        <taxon>Bryopsida</taxon>
        <taxon>Dicranidae</taxon>
        <taxon>Pseudoditrichales</taxon>
        <taxon>Ditrichaceae</taxon>
        <taxon>Ceratodon</taxon>
    </lineage>
</organism>
<gene>
    <name evidence="2" type="ORF">KC19_VG230100</name>
</gene>
<accession>A0A8T0HST2</accession>
<protein>
    <submittedName>
        <fullName evidence="2">Uncharacterized protein</fullName>
    </submittedName>
</protein>
<evidence type="ECO:0000313" key="3">
    <source>
        <dbReference type="Proteomes" id="UP000822688"/>
    </source>
</evidence>
<evidence type="ECO:0000313" key="2">
    <source>
        <dbReference type="EMBL" id="KAG0574042.1"/>
    </source>
</evidence>
<sequence length="87" mass="9851">MAGSREDAHQHGDEDGSRSEWEDENTLVPNTVFLYSPLIPRLSRMFKNPLLAESCLIRGTNLIMRVQTSMRFEIGLNQSNGGVHQHI</sequence>
<keyword evidence="3" id="KW-1185">Reference proteome</keyword>
<dbReference type="EMBL" id="CM026426">
    <property type="protein sequence ID" value="KAG0574042.1"/>
    <property type="molecule type" value="Genomic_DNA"/>
</dbReference>
<feature type="region of interest" description="Disordered" evidence="1">
    <location>
        <begin position="1"/>
        <end position="23"/>
    </location>
</feature>
<comment type="caution">
    <text evidence="2">The sequence shown here is derived from an EMBL/GenBank/DDBJ whole genome shotgun (WGS) entry which is preliminary data.</text>
</comment>
<name>A0A8T0HST2_CERPU</name>
<dbReference type="AlphaFoldDB" id="A0A8T0HST2"/>
<dbReference type="Proteomes" id="UP000822688">
    <property type="component" value="Chromosome V"/>
</dbReference>
<reference evidence="2" key="1">
    <citation type="submission" date="2020-06" db="EMBL/GenBank/DDBJ databases">
        <title>WGS assembly of Ceratodon purpureus strain R40.</title>
        <authorList>
            <person name="Carey S.B."/>
            <person name="Jenkins J."/>
            <person name="Shu S."/>
            <person name="Lovell J.T."/>
            <person name="Sreedasyam A."/>
            <person name="Maumus F."/>
            <person name="Tiley G.P."/>
            <person name="Fernandez-Pozo N."/>
            <person name="Barry K."/>
            <person name="Chen C."/>
            <person name="Wang M."/>
            <person name="Lipzen A."/>
            <person name="Daum C."/>
            <person name="Saski C.A."/>
            <person name="Payton A.C."/>
            <person name="Mcbreen J.C."/>
            <person name="Conrad R.E."/>
            <person name="Kollar L.M."/>
            <person name="Olsson S."/>
            <person name="Huttunen S."/>
            <person name="Landis J.B."/>
            <person name="Wickett N.J."/>
            <person name="Johnson M.G."/>
            <person name="Rensing S.A."/>
            <person name="Grimwood J."/>
            <person name="Schmutz J."/>
            <person name="Mcdaniel S.F."/>
        </authorList>
    </citation>
    <scope>NUCLEOTIDE SEQUENCE</scope>
    <source>
        <strain evidence="2">R40</strain>
    </source>
</reference>
<evidence type="ECO:0000256" key="1">
    <source>
        <dbReference type="SAM" id="MobiDB-lite"/>
    </source>
</evidence>